<dbReference type="InterPro" id="IPR037119">
    <property type="entry name" value="Haem_oxidase_HugZ-like_sf"/>
</dbReference>
<dbReference type="Gene3D" id="3.20.180.10">
    <property type="entry name" value="PNP-oxidase-like"/>
    <property type="match status" value="1"/>
</dbReference>
<dbReference type="AlphaFoldDB" id="A0A0A1DRW2"/>
<accession>A0A0A1DRW2</accession>
<evidence type="ECO:0000313" key="1">
    <source>
        <dbReference type="EMBL" id="AIY18115.1"/>
    </source>
</evidence>
<name>A0A0A1DRW2_NOCSI</name>
<gene>
    <name evidence="1" type="ORF">KR76_17485</name>
</gene>
<dbReference type="HOGENOM" id="CLU_1249537_0_0_11"/>
<keyword evidence="2" id="KW-1185">Reference proteome</keyword>
<dbReference type="KEGG" id="psim:KR76_17485"/>
<dbReference type="eggNOG" id="ENOG5031QCG">
    <property type="taxonomic scope" value="Bacteria"/>
</dbReference>
<organism evidence="1 2">
    <name type="scientific">Nocardioides simplex</name>
    <name type="common">Arthrobacter simplex</name>
    <dbReference type="NCBI Taxonomy" id="2045"/>
    <lineage>
        <taxon>Bacteria</taxon>
        <taxon>Bacillati</taxon>
        <taxon>Actinomycetota</taxon>
        <taxon>Actinomycetes</taxon>
        <taxon>Propionibacteriales</taxon>
        <taxon>Nocardioidaceae</taxon>
        <taxon>Pimelobacter</taxon>
    </lineage>
</organism>
<protein>
    <submittedName>
        <fullName evidence="1">Uncharacterized protein</fullName>
    </submittedName>
</protein>
<dbReference type="EMBL" id="CP009896">
    <property type="protein sequence ID" value="AIY18115.1"/>
    <property type="molecule type" value="Genomic_DNA"/>
</dbReference>
<reference evidence="1 2" key="1">
    <citation type="journal article" date="2015" name="Genome Announc.">
        <title>Complete Genome Sequence of Steroid-Transforming Nocardioides simplex VKM Ac-2033D.</title>
        <authorList>
            <person name="Shtratnikova V.Y."/>
            <person name="Schelkunov M.I."/>
            <person name="Pekov Y.A."/>
            <person name="Fokina V.V."/>
            <person name="Logacheva M.D."/>
            <person name="Sokolov S.L."/>
            <person name="Bragin E.Y."/>
            <person name="Ashapkin V.V."/>
            <person name="Donova M.V."/>
        </authorList>
    </citation>
    <scope>NUCLEOTIDE SEQUENCE [LARGE SCALE GENOMIC DNA]</scope>
    <source>
        <strain evidence="1 2">VKM Ac-2033D</strain>
    </source>
</reference>
<proteinExistence type="predicted"/>
<dbReference type="GeneID" id="96610608"/>
<evidence type="ECO:0000313" key="2">
    <source>
        <dbReference type="Proteomes" id="UP000030300"/>
    </source>
</evidence>
<dbReference type="Proteomes" id="UP000030300">
    <property type="component" value="Chromosome"/>
</dbReference>
<dbReference type="OrthoDB" id="3770774at2"/>
<dbReference type="STRING" id="2045.KR76_17485"/>
<dbReference type="RefSeq" id="WP_038680038.1">
    <property type="nucleotide sequence ID" value="NZ_BJMC01000018.1"/>
</dbReference>
<sequence>MTLDPGTHTETTRLDAQRLAAAARSILACPRDVQLVVDGIDDVTAGLDDDRLEMQDHGGRPVFSCPAGSALAIAATDRRGALLTLGSGLGPDGSPDRDATLTLSGRLEASGLEQCECCDEVRMRIALHLDFVLLTRTGLPSAAPGAPDAVRIRVPLGAFTSPDHELNRGFLQRSTEHANLCHQDELRRAVAGLTQTRLGEVLGVHLTGLRPDGVTLQWVDPTGAHLTELRFPHPATSTHELGELLRSELHSGLC</sequence>